<dbReference type="Proteomes" id="UP001431783">
    <property type="component" value="Unassembled WGS sequence"/>
</dbReference>
<protein>
    <submittedName>
        <fullName evidence="1">Uncharacterized protein</fullName>
    </submittedName>
</protein>
<evidence type="ECO:0000313" key="2">
    <source>
        <dbReference type="Proteomes" id="UP001431783"/>
    </source>
</evidence>
<gene>
    <name evidence="1" type="ORF">WA026_001303</name>
</gene>
<name>A0AAW1UK52_9CUCU</name>
<sequence>MYYVNKTVHRKDIRERIEQAKLEDELKIIEKEARHDIKMHNSEAQKFRIRYSKMSLYSDTLNEASDVKMYQTHNPGFCFKRNGKHKKQPAIASKATHLNFQELRSLLFTDDELDIEKTLCLYLLSTHKTDSLRMPTMKSLKGFSKENSPLERLVQRSKKINKKKQEDDILKMLPNYVIDIAGCVSCSSIEMAKGETEDELFRDSRLNSKLLVNEKIEEILIAALGALKKSKSEKFLKFLENCKDTVYIKKIFNKLSMQDYLKMLRTYSVVTSCESYYLTQKLKQQPTHIEIRTMSGNLESILLQIRMYVLLVPSKIKNEWRLLYDFDESLIEEEIDEDMLSVASRQLQVFDAPKSSKSTHLRKSCKSIASKMSTPTRRSDFLDKTASGLAKTAYKNFISRNIQAIKGESVTRKLFEDFEQDEILPKSLSANFSSKIINNDYVPPESLHYIMPSKNSETEEEMKNSEGNTRAELDDKLDERILEFGMNKNNTLIKKMKCCACQMKCKQPLPAPKIPIYPRSGLAPLIYKNPFRTNRLHQLSSMAEEGLYKLNSYDFRYSTNNSNIKIKMPKEPAVPIVPQNEVPVVANSVEINPYDLEKIAHEIANTETNKKLKKFLKDTL</sequence>
<comment type="caution">
    <text evidence="1">The sequence shown here is derived from an EMBL/GenBank/DDBJ whole genome shotgun (WGS) entry which is preliminary data.</text>
</comment>
<proteinExistence type="predicted"/>
<reference evidence="1 2" key="1">
    <citation type="submission" date="2023-03" db="EMBL/GenBank/DDBJ databases">
        <title>Genome insight into feeding habits of ladybird beetles.</title>
        <authorList>
            <person name="Li H.-S."/>
            <person name="Huang Y.-H."/>
            <person name="Pang H."/>
        </authorList>
    </citation>
    <scope>NUCLEOTIDE SEQUENCE [LARGE SCALE GENOMIC DNA]</scope>
    <source>
        <strain evidence="1">SYSU_2023b</strain>
        <tissue evidence="1">Whole body</tissue>
    </source>
</reference>
<keyword evidence="2" id="KW-1185">Reference proteome</keyword>
<accession>A0AAW1UK52</accession>
<dbReference type="AlphaFoldDB" id="A0AAW1UK52"/>
<organism evidence="1 2">
    <name type="scientific">Henosepilachna vigintioctopunctata</name>
    <dbReference type="NCBI Taxonomy" id="420089"/>
    <lineage>
        <taxon>Eukaryota</taxon>
        <taxon>Metazoa</taxon>
        <taxon>Ecdysozoa</taxon>
        <taxon>Arthropoda</taxon>
        <taxon>Hexapoda</taxon>
        <taxon>Insecta</taxon>
        <taxon>Pterygota</taxon>
        <taxon>Neoptera</taxon>
        <taxon>Endopterygota</taxon>
        <taxon>Coleoptera</taxon>
        <taxon>Polyphaga</taxon>
        <taxon>Cucujiformia</taxon>
        <taxon>Coccinelloidea</taxon>
        <taxon>Coccinellidae</taxon>
        <taxon>Epilachninae</taxon>
        <taxon>Epilachnini</taxon>
        <taxon>Henosepilachna</taxon>
    </lineage>
</organism>
<evidence type="ECO:0000313" key="1">
    <source>
        <dbReference type="EMBL" id="KAK9883103.1"/>
    </source>
</evidence>
<dbReference type="EMBL" id="JARQZJ010000091">
    <property type="protein sequence ID" value="KAK9883103.1"/>
    <property type="molecule type" value="Genomic_DNA"/>
</dbReference>